<dbReference type="InterPro" id="IPR008197">
    <property type="entry name" value="WAP_dom"/>
</dbReference>
<gene>
    <name evidence="7" type="ORF">OESDEN_06956</name>
</gene>
<dbReference type="AlphaFoldDB" id="A0A0B1TCU1"/>
<feature type="region of interest" description="Disordered" evidence="3">
    <location>
        <begin position="19"/>
        <end position="38"/>
    </location>
</feature>
<evidence type="ECO:0000256" key="2">
    <source>
        <dbReference type="PROSITE-ProRule" id="PRU00500"/>
    </source>
</evidence>
<feature type="signal peptide" evidence="4">
    <location>
        <begin position="1"/>
        <end position="17"/>
    </location>
</feature>
<dbReference type="EMBL" id="KN550928">
    <property type="protein sequence ID" value="KHJ93140.1"/>
    <property type="molecule type" value="Genomic_DNA"/>
</dbReference>
<dbReference type="InterPro" id="IPR036857">
    <property type="entry name" value="Thyroglobulin_1_sf"/>
</dbReference>
<dbReference type="PROSITE" id="PS51390">
    <property type="entry name" value="WAP"/>
    <property type="match status" value="1"/>
</dbReference>
<dbReference type="Pfam" id="PF00086">
    <property type="entry name" value="Thyroglobulin_1"/>
    <property type="match status" value="1"/>
</dbReference>
<dbReference type="Proteomes" id="UP000053660">
    <property type="component" value="Unassembled WGS sequence"/>
</dbReference>
<evidence type="ECO:0000313" key="8">
    <source>
        <dbReference type="Proteomes" id="UP000053660"/>
    </source>
</evidence>
<dbReference type="SMART" id="SM00217">
    <property type="entry name" value="WAP"/>
    <property type="match status" value="1"/>
</dbReference>
<feature type="domain" description="WAP" evidence="6">
    <location>
        <begin position="158"/>
        <end position="203"/>
    </location>
</feature>
<keyword evidence="8" id="KW-1185">Reference proteome</keyword>
<evidence type="ECO:0000259" key="6">
    <source>
        <dbReference type="PROSITE" id="PS51390"/>
    </source>
</evidence>
<dbReference type="Pfam" id="PF00095">
    <property type="entry name" value="WAP"/>
    <property type="match status" value="1"/>
</dbReference>
<keyword evidence="1 2" id="KW-1015">Disulfide bond</keyword>
<evidence type="ECO:0000313" key="7">
    <source>
        <dbReference type="EMBL" id="KHJ93140.1"/>
    </source>
</evidence>
<dbReference type="SUPFAM" id="SSF57256">
    <property type="entry name" value="Elafin-like"/>
    <property type="match status" value="1"/>
</dbReference>
<comment type="caution">
    <text evidence="2">Lacks conserved residue(s) required for the propagation of feature annotation.</text>
</comment>
<dbReference type="SUPFAM" id="SSF57610">
    <property type="entry name" value="Thyroglobulin type-1 domain"/>
    <property type="match status" value="1"/>
</dbReference>
<dbReference type="PROSITE" id="PS51162">
    <property type="entry name" value="THYROGLOBULIN_1_2"/>
    <property type="match status" value="1"/>
</dbReference>
<organism evidence="7 8">
    <name type="scientific">Oesophagostomum dentatum</name>
    <name type="common">Nodular worm</name>
    <dbReference type="NCBI Taxonomy" id="61180"/>
    <lineage>
        <taxon>Eukaryota</taxon>
        <taxon>Metazoa</taxon>
        <taxon>Ecdysozoa</taxon>
        <taxon>Nematoda</taxon>
        <taxon>Chromadorea</taxon>
        <taxon>Rhabditida</taxon>
        <taxon>Rhabditina</taxon>
        <taxon>Rhabditomorpha</taxon>
        <taxon>Strongyloidea</taxon>
        <taxon>Strongylidae</taxon>
        <taxon>Oesophagostomum</taxon>
    </lineage>
</organism>
<feature type="disulfide bond" evidence="2">
    <location>
        <begin position="106"/>
        <end position="113"/>
    </location>
</feature>
<evidence type="ECO:0000256" key="3">
    <source>
        <dbReference type="SAM" id="MobiDB-lite"/>
    </source>
</evidence>
<feature type="chain" id="PRO_5002061625" evidence="4">
    <location>
        <begin position="18"/>
        <end position="207"/>
    </location>
</feature>
<protein>
    <submittedName>
        <fullName evidence="7">WAP-type 'four-disulfide core</fullName>
    </submittedName>
</protein>
<dbReference type="GO" id="GO:0005576">
    <property type="term" value="C:extracellular region"/>
    <property type="evidence" value="ECO:0007669"/>
    <property type="project" value="InterPro"/>
</dbReference>
<dbReference type="InterPro" id="IPR036645">
    <property type="entry name" value="Elafin-like_sf"/>
</dbReference>
<sequence>MSYFSLLLIAIAPRALPKPSRDKPLTTESSPTDADELCPDGSVWTKRCRQEGDCNTAKEVCAEGKCCATCARQRRAFLDNSAQSELVGLAIPQCEADGRYYRMRQCLAGTEACWCVTPLGRRIVGGGPDCETRRRMQENIALKAVKLRDELKRGKICDEYREGDCPDELSNNSTVHSCLCDSDCPSGQKCCHHRRGLTCQMPGTNQL</sequence>
<dbReference type="Gene3D" id="4.10.800.10">
    <property type="entry name" value="Thyroglobulin type-1"/>
    <property type="match status" value="1"/>
</dbReference>
<feature type="domain" description="Thyroglobulin type-1" evidence="5">
    <location>
        <begin position="67"/>
        <end position="130"/>
    </location>
</feature>
<accession>A0A0B1TCU1</accession>
<keyword evidence="4" id="KW-0732">Signal</keyword>
<dbReference type="OrthoDB" id="6236007at2759"/>
<evidence type="ECO:0000259" key="5">
    <source>
        <dbReference type="PROSITE" id="PS51162"/>
    </source>
</evidence>
<reference evidence="7 8" key="1">
    <citation type="submission" date="2014-03" db="EMBL/GenBank/DDBJ databases">
        <title>Draft genome of the hookworm Oesophagostomum dentatum.</title>
        <authorList>
            <person name="Mitreva M."/>
        </authorList>
    </citation>
    <scope>NUCLEOTIDE SEQUENCE [LARGE SCALE GENOMIC DNA]</scope>
    <source>
        <strain evidence="7 8">OD-Hann</strain>
    </source>
</reference>
<dbReference type="Gene3D" id="4.10.75.10">
    <property type="entry name" value="Elafin-like"/>
    <property type="match status" value="1"/>
</dbReference>
<dbReference type="GO" id="GO:0030414">
    <property type="term" value="F:peptidase inhibitor activity"/>
    <property type="evidence" value="ECO:0007669"/>
    <property type="project" value="InterPro"/>
</dbReference>
<evidence type="ECO:0000256" key="4">
    <source>
        <dbReference type="SAM" id="SignalP"/>
    </source>
</evidence>
<dbReference type="CDD" id="cd00191">
    <property type="entry name" value="TY"/>
    <property type="match status" value="1"/>
</dbReference>
<proteinExistence type="predicted"/>
<name>A0A0B1TCU1_OESDE</name>
<dbReference type="SMART" id="SM00211">
    <property type="entry name" value="TY"/>
    <property type="match status" value="1"/>
</dbReference>
<dbReference type="InterPro" id="IPR000716">
    <property type="entry name" value="Thyroglobulin_1"/>
</dbReference>
<evidence type="ECO:0000256" key="1">
    <source>
        <dbReference type="ARBA" id="ARBA00023157"/>
    </source>
</evidence>